<dbReference type="Proteomes" id="UP000184394">
    <property type="component" value="Unassembled WGS sequence"/>
</dbReference>
<dbReference type="InterPro" id="IPR025824">
    <property type="entry name" value="OB-fold_nuc-bd_dom"/>
</dbReference>
<dbReference type="AlphaFoldDB" id="A0A1M7HWA4"/>
<feature type="domain" description="Exonuclease VII large subunit C-terminal" evidence="7">
    <location>
        <begin position="123"/>
        <end position="308"/>
    </location>
</feature>
<dbReference type="CDD" id="cd04489">
    <property type="entry name" value="ExoVII_LU_OBF"/>
    <property type="match status" value="1"/>
</dbReference>
<evidence type="ECO:0000256" key="5">
    <source>
        <dbReference type="HAMAP-Rule" id="MF_00378"/>
    </source>
</evidence>
<evidence type="ECO:0000259" key="8">
    <source>
        <dbReference type="Pfam" id="PF13742"/>
    </source>
</evidence>
<comment type="function">
    <text evidence="5">Bidirectionally degrades single-stranded DNA into large acid-insoluble oligonucleotides, which are then degraded further into small acid-soluble oligonucleotides.</text>
</comment>
<dbReference type="PANTHER" id="PTHR30008">
    <property type="entry name" value="EXODEOXYRIBONUCLEASE 7 LARGE SUBUNIT"/>
    <property type="match status" value="1"/>
</dbReference>
<dbReference type="GO" id="GO:0003676">
    <property type="term" value="F:nucleic acid binding"/>
    <property type="evidence" value="ECO:0007669"/>
    <property type="project" value="InterPro"/>
</dbReference>
<keyword evidence="4 5" id="KW-0269">Exonuclease</keyword>
<keyword evidence="1 5" id="KW-0963">Cytoplasm</keyword>
<evidence type="ECO:0000313" key="9">
    <source>
        <dbReference type="EMBL" id="SHM32669.1"/>
    </source>
</evidence>
<evidence type="ECO:0000256" key="4">
    <source>
        <dbReference type="ARBA" id="ARBA00022839"/>
    </source>
</evidence>
<keyword evidence="3 5" id="KW-0378">Hydrolase</keyword>
<organism evidence="9 10">
    <name type="scientific">Ruminococcus flavefaciens</name>
    <dbReference type="NCBI Taxonomy" id="1265"/>
    <lineage>
        <taxon>Bacteria</taxon>
        <taxon>Bacillati</taxon>
        <taxon>Bacillota</taxon>
        <taxon>Clostridia</taxon>
        <taxon>Eubacteriales</taxon>
        <taxon>Oscillospiraceae</taxon>
        <taxon>Ruminococcus</taxon>
    </lineage>
</organism>
<evidence type="ECO:0000259" key="7">
    <source>
        <dbReference type="Pfam" id="PF02601"/>
    </source>
</evidence>
<reference evidence="9 10" key="1">
    <citation type="submission" date="2016-11" db="EMBL/GenBank/DDBJ databases">
        <authorList>
            <person name="Jaros S."/>
            <person name="Januszkiewicz K."/>
            <person name="Wedrychowicz H."/>
        </authorList>
    </citation>
    <scope>NUCLEOTIDE SEQUENCE [LARGE SCALE GENOMIC DNA]</scope>
    <source>
        <strain evidence="9 10">Y1</strain>
    </source>
</reference>
<evidence type="ECO:0000256" key="2">
    <source>
        <dbReference type="ARBA" id="ARBA00022722"/>
    </source>
</evidence>
<dbReference type="InterPro" id="IPR020579">
    <property type="entry name" value="Exonuc_VII_lsu_C"/>
</dbReference>
<evidence type="ECO:0000313" key="10">
    <source>
        <dbReference type="Proteomes" id="UP000184394"/>
    </source>
</evidence>
<dbReference type="Pfam" id="PF13742">
    <property type="entry name" value="tRNA_anti_2"/>
    <property type="match status" value="1"/>
</dbReference>
<proteinExistence type="inferred from homology"/>
<comment type="similarity">
    <text evidence="5 6">Belongs to the XseA family.</text>
</comment>
<accession>A0A1M7HWA4</accession>
<dbReference type="EC" id="3.1.11.6" evidence="5"/>
<evidence type="ECO:0000256" key="6">
    <source>
        <dbReference type="RuleBase" id="RU004355"/>
    </source>
</evidence>
<dbReference type="Pfam" id="PF02601">
    <property type="entry name" value="Exonuc_VII_L"/>
    <property type="match status" value="1"/>
</dbReference>
<comment type="catalytic activity">
    <reaction evidence="5 6">
        <text>Exonucleolytic cleavage in either 5'- to 3'- or 3'- to 5'-direction to yield nucleoside 5'-phosphates.</text>
        <dbReference type="EC" id="3.1.11.6"/>
    </reaction>
</comment>
<dbReference type="InterPro" id="IPR003753">
    <property type="entry name" value="Exonuc_VII_L"/>
</dbReference>
<evidence type="ECO:0000256" key="1">
    <source>
        <dbReference type="ARBA" id="ARBA00022490"/>
    </source>
</evidence>
<comment type="subunit">
    <text evidence="5">Heterooligomer composed of large and small subunits.</text>
</comment>
<dbReference type="PANTHER" id="PTHR30008:SF0">
    <property type="entry name" value="EXODEOXYRIBONUCLEASE 7 LARGE SUBUNIT"/>
    <property type="match status" value="1"/>
</dbReference>
<dbReference type="RefSeq" id="WP_072949246.1">
    <property type="nucleotide sequence ID" value="NZ_FRCT01000003.1"/>
</dbReference>
<name>A0A1M7HWA4_RUMFL</name>
<dbReference type="OrthoDB" id="9802795at2"/>
<feature type="domain" description="OB-fold nucleic acid binding" evidence="8">
    <location>
        <begin position="4"/>
        <end position="99"/>
    </location>
</feature>
<gene>
    <name evidence="5" type="primary">xseA</name>
    <name evidence="9" type="ORF">SAMN04487860_103132</name>
</gene>
<dbReference type="GO" id="GO:0008855">
    <property type="term" value="F:exodeoxyribonuclease VII activity"/>
    <property type="evidence" value="ECO:0007669"/>
    <property type="project" value="UniProtKB-UniRule"/>
</dbReference>
<keyword evidence="2 5" id="KW-0540">Nuclease</keyword>
<dbReference type="GO" id="GO:0005737">
    <property type="term" value="C:cytoplasm"/>
    <property type="evidence" value="ECO:0007669"/>
    <property type="project" value="UniProtKB-SubCell"/>
</dbReference>
<evidence type="ECO:0000256" key="3">
    <source>
        <dbReference type="ARBA" id="ARBA00022801"/>
    </source>
</evidence>
<dbReference type="NCBIfam" id="TIGR00237">
    <property type="entry name" value="xseA"/>
    <property type="match status" value="1"/>
</dbReference>
<dbReference type="GO" id="GO:0006308">
    <property type="term" value="P:DNA catabolic process"/>
    <property type="evidence" value="ECO:0007669"/>
    <property type="project" value="UniProtKB-UniRule"/>
</dbReference>
<dbReference type="EMBL" id="FRCT01000003">
    <property type="protein sequence ID" value="SHM32669.1"/>
    <property type="molecule type" value="Genomic_DNA"/>
</dbReference>
<comment type="subcellular location">
    <subcellularLocation>
        <location evidence="5 6">Cytoplasm</location>
    </subcellularLocation>
</comment>
<sequence length="396" mass="42933">MPVITVSQINKYIGSILKSDRNIQGIMVRGEIADYVKHFRSGHVYFTLKDSESSLKAVMFASAASRLRFEPEDGMSVIASGSIGVYERDGAYQLYVNDIIPEGAGAAGAALEQLKKKLAKEGIFDTAHKRPIPPMPKKIGAVTSLSGAAVRDIINVLSRRYPLCEVYAVNALVQGEGAADSVCRGILKAEAAGCDVIIVGRGGGSSEDLSAFNTEKVAYAVYNCKVPVISAVGHETDYTITDLAADLRAPTPSAAAELAAPDIASLYEKIGIMERRAERAVLAQLDKASDRFIALNARLSAQSPENRVRLTAERLSGLDKRREAAFSRYFERLEHQLSERIARLDSLSPLKVLSRGYSLVYKEEKLLNTSEVLSKGDKVRITFGSGGAEAEITDKW</sequence>
<protein>
    <recommendedName>
        <fullName evidence="5">Exodeoxyribonuclease 7 large subunit</fullName>
        <ecNumber evidence="5">3.1.11.6</ecNumber>
    </recommendedName>
    <alternativeName>
        <fullName evidence="5">Exodeoxyribonuclease VII large subunit</fullName>
        <shortName evidence="5">Exonuclease VII large subunit</shortName>
    </alternativeName>
</protein>
<dbReference type="GO" id="GO:0009318">
    <property type="term" value="C:exodeoxyribonuclease VII complex"/>
    <property type="evidence" value="ECO:0007669"/>
    <property type="project" value="UniProtKB-UniRule"/>
</dbReference>
<dbReference type="HAMAP" id="MF_00378">
    <property type="entry name" value="Exonuc_7_L"/>
    <property type="match status" value="1"/>
</dbReference>